<dbReference type="KEGG" id="emc:129342962"/>
<feature type="chain" id="PRO_5041662691" evidence="11">
    <location>
        <begin position="29"/>
        <end position="908"/>
    </location>
</feature>
<evidence type="ECO:0000259" key="12">
    <source>
        <dbReference type="PROSITE" id="PS50835"/>
    </source>
</evidence>
<organism evidence="13 14">
    <name type="scientific">Eublepharis macularius</name>
    <name type="common">Leopard gecko</name>
    <name type="synonym">Cyrtodactylus macularius</name>
    <dbReference type="NCBI Taxonomy" id="481883"/>
    <lineage>
        <taxon>Eukaryota</taxon>
        <taxon>Metazoa</taxon>
        <taxon>Chordata</taxon>
        <taxon>Craniata</taxon>
        <taxon>Vertebrata</taxon>
        <taxon>Euteleostomi</taxon>
        <taxon>Lepidosauria</taxon>
        <taxon>Squamata</taxon>
        <taxon>Bifurcata</taxon>
        <taxon>Gekkota</taxon>
        <taxon>Eublepharidae</taxon>
        <taxon>Eublepharinae</taxon>
        <taxon>Eublepharis</taxon>
    </lineage>
</organism>
<dbReference type="CDD" id="cd00096">
    <property type="entry name" value="Ig"/>
    <property type="match status" value="1"/>
</dbReference>
<dbReference type="SMART" id="SM00409">
    <property type="entry name" value="IG"/>
    <property type="match status" value="4"/>
</dbReference>
<dbReference type="Pfam" id="PF07686">
    <property type="entry name" value="V-set"/>
    <property type="match status" value="2"/>
</dbReference>
<feature type="domain" description="Ig-like" evidence="12">
    <location>
        <begin position="601"/>
        <end position="701"/>
    </location>
</feature>
<comment type="subcellular location">
    <subcellularLocation>
        <location evidence="1">Membrane</location>
        <topology evidence="1">Single-pass type I membrane protein</topology>
    </subcellularLocation>
</comment>
<keyword evidence="13" id="KW-1185">Reference proteome</keyword>
<feature type="domain" description="Ig-like" evidence="12">
    <location>
        <begin position="708"/>
        <end position="797"/>
    </location>
</feature>
<protein>
    <submittedName>
        <fullName evidence="14">Uncharacterized protein LOC129342962</fullName>
    </submittedName>
</protein>
<evidence type="ECO:0000256" key="7">
    <source>
        <dbReference type="ARBA" id="ARBA00023157"/>
    </source>
</evidence>
<reference evidence="14" key="1">
    <citation type="submission" date="2025-08" db="UniProtKB">
        <authorList>
            <consortium name="RefSeq"/>
        </authorList>
    </citation>
    <scope>IDENTIFICATION</scope>
    <source>
        <tissue evidence="14">Blood</tissue>
    </source>
</reference>
<evidence type="ECO:0000256" key="3">
    <source>
        <dbReference type="ARBA" id="ARBA00022734"/>
    </source>
</evidence>
<dbReference type="SMART" id="SM00408">
    <property type="entry name" value="IGc2"/>
    <property type="match status" value="1"/>
</dbReference>
<evidence type="ECO:0000313" key="13">
    <source>
        <dbReference type="Proteomes" id="UP001190640"/>
    </source>
</evidence>
<evidence type="ECO:0000256" key="5">
    <source>
        <dbReference type="ARBA" id="ARBA00022989"/>
    </source>
</evidence>
<accession>A0AA97KDF8</accession>
<dbReference type="Pfam" id="PF07679">
    <property type="entry name" value="I-set"/>
    <property type="match status" value="1"/>
</dbReference>
<dbReference type="FunFam" id="2.60.40.10:FF:000032">
    <property type="entry name" value="palladin isoform X1"/>
    <property type="match status" value="1"/>
</dbReference>
<proteinExistence type="inferred from homology"/>
<keyword evidence="3" id="KW-0430">Lectin</keyword>
<keyword evidence="4" id="KW-0130">Cell adhesion</keyword>
<keyword evidence="7" id="KW-1015">Disulfide bond</keyword>
<dbReference type="InterPro" id="IPR003599">
    <property type="entry name" value="Ig_sub"/>
</dbReference>
<comment type="similarity">
    <text evidence="9">Belongs to the immunoglobulin superfamily. SIGLEC (sialic acid binding Ig-like lectin) family.</text>
</comment>
<sequence length="908" mass="101192">MDSSWKVPNPASFTATLTVLILASLCKSLPSQNPAFMLTSVSMPDSVSVQHGLCVHIPCQFTYDDSKRISSEKLYGYWFQKRDESLHSFAVLQQPYNGLGVLVATNDYRQKVEASFANRFQLTGDPVQGNCSFSILNAQSQDTGKYYFLIADNNIFSNNVFLNYFTTRTQSHQTLQVLVTEFSVKPEIVKSSAVISGKEAVLTCSAPGPCSKIEPAVSWATVLTGYRTSLWSYQQSNGSWIYGSNFTFTPSPTDQGKSLTCQVWYPNIQKRVENIIFLDISGLFQEFSGSSVVLFLIVLCLIKVLFCFLLFFSVFGLAAGRNNKLQEGSCQCGKPDLLIRERKRGCEAVNKTLPKFEVSEAKQQRRYTGGSSLATGEIHNTIPIKQSILVATNDKRQILMTSVENRFQLTGDPEQGNCSFSILNARPQDSGKYYFRTEDSKIIYSYTTAKGRARMMLEVLVTGLMSQKSDYTLTMPASVSVRQGLWVHIPCQFTYPNQTGSEELYGYWFKKKSHAYPHRSDPGRLVATTDKKVAVDRSAVNRFQFTGDPNQGMCSFRINDTQWGDEGEYYFRIEKGSLKYTYANHSNQIHTSPSIFVFGPPQVIKILANGTSHGHAALCSQEAKRDVDSAVAQEGERIALVCNVESRPDPTLSWRKGNKTLSSARQSREHVLLLPKVRPEDAGEYLCWAKTPYGSARKTLQLCVQYGPRLSSTQQNSTCRREGNAILCTCSLHSWPPPQIKWQVDGKIINGSIPRETLQGKELTSSLNWTGSQKEYHSIVCSVTNPSGAYTLQFVLSSSITRAYPSILISALCGPLITATLFLLGAYLICLLKERKVSSDSNGQQAADDARSKGQQVADDTSDIYSNLMPREDITHNCVLQDPVVRYSGIYYNQQSIEGVTYSCVLPE</sequence>
<dbReference type="AlphaFoldDB" id="A0AA97KDF8"/>
<dbReference type="PROSITE" id="PS50835">
    <property type="entry name" value="IG_LIKE"/>
    <property type="match status" value="3"/>
</dbReference>
<dbReference type="Gene3D" id="2.60.40.10">
    <property type="entry name" value="Immunoglobulins"/>
    <property type="match status" value="6"/>
</dbReference>
<keyword evidence="5 10" id="KW-1133">Transmembrane helix</keyword>
<dbReference type="PANTHER" id="PTHR12035">
    <property type="entry name" value="SIALIC ACID BINDING IMMUNOGLOBULIN-LIKE LECTIN"/>
    <property type="match status" value="1"/>
</dbReference>
<evidence type="ECO:0000256" key="2">
    <source>
        <dbReference type="ARBA" id="ARBA00022692"/>
    </source>
</evidence>
<dbReference type="InterPro" id="IPR007110">
    <property type="entry name" value="Ig-like_dom"/>
</dbReference>
<dbReference type="InterPro" id="IPR013783">
    <property type="entry name" value="Ig-like_fold"/>
</dbReference>
<keyword evidence="2 10" id="KW-0812">Transmembrane</keyword>
<feature type="transmembrane region" description="Helical" evidence="10">
    <location>
        <begin position="292"/>
        <end position="319"/>
    </location>
</feature>
<dbReference type="InterPro" id="IPR036179">
    <property type="entry name" value="Ig-like_dom_sf"/>
</dbReference>
<dbReference type="InterPro" id="IPR051036">
    <property type="entry name" value="SIGLEC"/>
</dbReference>
<evidence type="ECO:0000256" key="1">
    <source>
        <dbReference type="ARBA" id="ARBA00004479"/>
    </source>
</evidence>
<dbReference type="Pfam" id="PF08205">
    <property type="entry name" value="C2-set_2"/>
    <property type="match status" value="1"/>
</dbReference>
<evidence type="ECO:0000256" key="4">
    <source>
        <dbReference type="ARBA" id="ARBA00022889"/>
    </source>
</evidence>
<dbReference type="SUPFAM" id="SSF48726">
    <property type="entry name" value="Immunoglobulin"/>
    <property type="match status" value="6"/>
</dbReference>
<keyword evidence="8" id="KW-0393">Immunoglobulin domain</keyword>
<dbReference type="GeneID" id="129342962"/>
<feature type="domain" description="Ig-like" evidence="12">
    <location>
        <begin position="186"/>
        <end position="273"/>
    </location>
</feature>
<evidence type="ECO:0000256" key="10">
    <source>
        <dbReference type="SAM" id="Phobius"/>
    </source>
</evidence>
<dbReference type="InterPro" id="IPR003598">
    <property type="entry name" value="Ig_sub2"/>
</dbReference>
<keyword evidence="11" id="KW-0732">Signal</keyword>
<dbReference type="PANTHER" id="PTHR12035:SF125">
    <property type="entry name" value="SIALIC ACID-BINDING IG-LIKE LECTIN 5"/>
    <property type="match status" value="1"/>
</dbReference>
<dbReference type="GO" id="GO:0005886">
    <property type="term" value="C:plasma membrane"/>
    <property type="evidence" value="ECO:0007669"/>
    <property type="project" value="TreeGrafter"/>
</dbReference>
<evidence type="ECO:0000256" key="8">
    <source>
        <dbReference type="ARBA" id="ARBA00023319"/>
    </source>
</evidence>
<evidence type="ECO:0000313" key="14">
    <source>
        <dbReference type="RefSeq" id="XP_054854893.1"/>
    </source>
</evidence>
<evidence type="ECO:0000256" key="9">
    <source>
        <dbReference type="ARBA" id="ARBA00038361"/>
    </source>
</evidence>
<name>A0AA97KDF8_EUBMA</name>
<dbReference type="Proteomes" id="UP001190640">
    <property type="component" value="Chromosome 15"/>
</dbReference>
<dbReference type="InterPro" id="IPR013162">
    <property type="entry name" value="CD80_C2-set"/>
</dbReference>
<keyword evidence="6 10" id="KW-0472">Membrane</keyword>
<feature type="transmembrane region" description="Helical" evidence="10">
    <location>
        <begin position="807"/>
        <end position="829"/>
    </location>
</feature>
<feature type="signal peptide" evidence="11">
    <location>
        <begin position="1"/>
        <end position="28"/>
    </location>
</feature>
<gene>
    <name evidence="14" type="primary">LOC129342962</name>
</gene>
<dbReference type="GO" id="GO:0007155">
    <property type="term" value="P:cell adhesion"/>
    <property type="evidence" value="ECO:0007669"/>
    <property type="project" value="UniProtKB-KW"/>
</dbReference>
<evidence type="ECO:0000256" key="6">
    <source>
        <dbReference type="ARBA" id="ARBA00023136"/>
    </source>
</evidence>
<dbReference type="GO" id="GO:0030246">
    <property type="term" value="F:carbohydrate binding"/>
    <property type="evidence" value="ECO:0007669"/>
    <property type="project" value="UniProtKB-KW"/>
</dbReference>
<dbReference type="InterPro" id="IPR013098">
    <property type="entry name" value="Ig_I-set"/>
</dbReference>
<dbReference type="GO" id="GO:0033691">
    <property type="term" value="F:sialic acid binding"/>
    <property type="evidence" value="ECO:0007669"/>
    <property type="project" value="TreeGrafter"/>
</dbReference>
<dbReference type="RefSeq" id="XP_054854893.1">
    <property type="nucleotide sequence ID" value="XM_054998918.1"/>
</dbReference>
<dbReference type="InterPro" id="IPR013106">
    <property type="entry name" value="Ig_V-set"/>
</dbReference>
<evidence type="ECO:0000256" key="11">
    <source>
        <dbReference type="SAM" id="SignalP"/>
    </source>
</evidence>